<evidence type="ECO:0000313" key="2">
    <source>
        <dbReference type="WBParaSite" id="jg16237"/>
    </source>
</evidence>
<sequence length="109" mass="13025">MMWYWTLCLDQKQNLTVPENDSLWTGGNLAKNFFRTSSKDFFNRRASYNLLFPLPQSDSQIFCEKASLLFFLISRLLEAVPERVKSSIRFKFEELYRDEPRRKISKRSS</sequence>
<dbReference type="AlphaFoldDB" id="A0A915D6G6"/>
<name>A0A915D6G6_9BILA</name>
<accession>A0A915D6G6</accession>
<dbReference type="WBParaSite" id="jg16237">
    <property type="protein sequence ID" value="jg16237"/>
    <property type="gene ID" value="jg16237"/>
</dbReference>
<reference evidence="2" key="1">
    <citation type="submission" date="2022-11" db="UniProtKB">
        <authorList>
            <consortium name="WormBaseParasite"/>
        </authorList>
    </citation>
    <scope>IDENTIFICATION</scope>
</reference>
<keyword evidence="1" id="KW-1185">Reference proteome</keyword>
<protein>
    <submittedName>
        <fullName evidence="2">Uncharacterized protein</fullName>
    </submittedName>
</protein>
<organism evidence="1 2">
    <name type="scientific">Ditylenchus dipsaci</name>
    <dbReference type="NCBI Taxonomy" id="166011"/>
    <lineage>
        <taxon>Eukaryota</taxon>
        <taxon>Metazoa</taxon>
        <taxon>Ecdysozoa</taxon>
        <taxon>Nematoda</taxon>
        <taxon>Chromadorea</taxon>
        <taxon>Rhabditida</taxon>
        <taxon>Tylenchina</taxon>
        <taxon>Tylenchomorpha</taxon>
        <taxon>Sphaerularioidea</taxon>
        <taxon>Anguinidae</taxon>
        <taxon>Anguininae</taxon>
        <taxon>Ditylenchus</taxon>
    </lineage>
</organism>
<dbReference type="Proteomes" id="UP000887574">
    <property type="component" value="Unplaced"/>
</dbReference>
<evidence type="ECO:0000313" key="1">
    <source>
        <dbReference type="Proteomes" id="UP000887574"/>
    </source>
</evidence>
<proteinExistence type="predicted"/>